<accession>A0AAC9HRI0</accession>
<proteinExistence type="predicted"/>
<name>A0AAC9HRI0_9PSEU</name>
<evidence type="ECO:0000313" key="3">
    <source>
        <dbReference type="Proteomes" id="UP000095210"/>
    </source>
</evidence>
<dbReference type="EMBL" id="CP014859">
    <property type="protein sequence ID" value="AOS64090.1"/>
    <property type="molecule type" value="Genomic_DNA"/>
</dbReference>
<gene>
    <name evidence="2" type="ORF">TL08_16450</name>
</gene>
<protein>
    <submittedName>
        <fullName evidence="2">Uncharacterized protein</fullName>
    </submittedName>
</protein>
<organism evidence="2 3">
    <name type="scientific">Actinoalloteichus hymeniacidonis</name>
    <dbReference type="NCBI Taxonomy" id="340345"/>
    <lineage>
        <taxon>Bacteria</taxon>
        <taxon>Bacillati</taxon>
        <taxon>Actinomycetota</taxon>
        <taxon>Actinomycetes</taxon>
        <taxon>Pseudonocardiales</taxon>
        <taxon>Pseudonocardiaceae</taxon>
        <taxon>Actinoalloteichus</taxon>
    </lineage>
</organism>
<evidence type="ECO:0000256" key="1">
    <source>
        <dbReference type="SAM" id="MobiDB-lite"/>
    </source>
</evidence>
<evidence type="ECO:0000313" key="2">
    <source>
        <dbReference type="EMBL" id="AOS64090.1"/>
    </source>
</evidence>
<sequence length="199" mass="21175">MTDHISDQPLLIEQDVCPPVGLFLDRHQVFVDAGQPIPKPGDRLKALCGLPITIGPPPTEVLPGIPATHAADCPECRAVLAPAEEATSVPSAPVRLFVRSRGAIDVHIVPAITTASGPLISLCGRSFTVDDDLEHLTSASGAPCVPCLLRSLWVAGSGRVLPGHRPRFTIDRVSARWKIGRSHRPGPRSGAAATTRHRR</sequence>
<keyword evidence="3" id="KW-1185">Reference proteome</keyword>
<dbReference type="Proteomes" id="UP000095210">
    <property type="component" value="Chromosome"/>
</dbReference>
<dbReference type="AlphaFoldDB" id="A0AAC9HRI0"/>
<dbReference type="KEGG" id="ahm:TL08_16450"/>
<feature type="region of interest" description="Disordered" evidence="1">
    <location>
        <begin position="180"/>
        <end position="199"/>
    </location>
</feature>
<reference evidence="3" key="1">
    <citation type="submission" date="2016-03" db="EMBL/GenBank/DDBJ databases">
        <title>Complete genome sequence of the type strain Actinoalloteichus hymeniacidonis DSM 45092.</title>
        <authorList>
            <person name="Schaffert L."/>
            <person name="Albersmeier A."/>
            <person name="Winkler A."/>
            <person name="Kalinowski J."/>
            <person name="Zotchev S."/>
            <person name="Ruckert C."/>
        </authorList>
    </citation>
    <scope>NUCLEOTIDE SEQUENCE [LARGE SCALE GENOMIC DNA]</scope>
    <source>
        <strain evidence="3">HPA177(T) (DSM 45092(T))</strain>
    </source>
</reference>